<dbReference type="InterPro" id="IPR056884">
    <property type="entry name" value="NPHP3-like_N"/>
</dbReference>
<gene>
    <name evidence="5" type="ORF">BU23DRAFT_598687</name>
</gene>
<dbReference type="Proteomes" id="UP000800036">
    <property type="component" value="Unassembled WGS sequence"/>
</dbReference>
<evidence type="ECO:0000313" key="6">
    <source>
        <dbReference type="Proteomes" id="UP000800036"/>
    </source>
</evidence>
<dbReference type="AlphaFoldDB" id="A0A6A5V9J9"/>
<sequence>MESLAAIGLAGNIVQFVSFSYALIAKSKEIYQSTSGASNDYIDLETISTDIRDLSRNIVSKQSSSQQLCDIARSCNTVAGDLLHAISQLQHKQSAPGSAKGPTKWQSFRKALKSVWAKPHIDELKSRLEMLRDQVTMHMASNISDKQSDMLRFMEDWKRENMHMGHQVTQQIQALDVQFQDIRNCILNIHGDDYWNRFRDKILQMSSKIHTLSQQHTLMASLHYESMDVRQYAIPKAHQRTFNWIYGPRDFDSSSRRCRVQFAEWLQYGTGIYWITGKPGSGKSTLMKYLYDHDETIRNLGVWSRGASLVRASFYFWNPGQQMQKSLEGLLQTLLYHILLACPDLAPKLCHRRWNERSQAREHTLMRPWTLPELLKSLEDFKALQVSVSTLFYFHIDGLDEYYGDSWEVIELLRGLSDTPGVKVCLSSRPWNCFQDAFGRANPHMLQLHELTRGDIELFSRENLASYSHYTDFDPHDLDRLVREISDRAQGVFLWVRLVVRSLRNGIINEDPISMIEERLRGIPTDLEAFFEHILNSVEDIYRVRMASTFLAALKTPRPMSIIQYYFLEQDDATFGFNLPAKLWRPTQIQRRVIQTQRRLNGRFKGLLEPASTIDIGHRTTVDFLHRTLRDFLATVRIMEKLQFWAANELNSYTAISRAIIAESKFIYEHPSASSVKLAIELANQGWSITGDSTHCFQVLDQVELACERITSSTDETWSVVHFAASIGQAEYLHYRLRKDSTTSNLNLILRHSLECFVGSDQPNNFTLYHPIPGQSNHWFVLSIVTTIGKADLLSLVTLLLSLGAKPNASVDGISPWEAFLFATIQLMDSERYDQCWALLQILLKNGVDVNVATDKWREMLTQASGGSASGLQTTLEFLKCLFSHGLKPSVMTQDMSLFQAFLETMGTQSSSICDTARDIQCDILREFLRHGADISEFYSATRSIRWFERVVIRQLQDPPTFGDSSPRITELRILCEHGLDPNANIRRDCTVWEYLLDTIDGVIWDTSPDRTHQQTIQELLLLFLQYGANPRAAKLQQVLRWMKGSSCLLSHAEVSDFEQALQTELEQTYNRAQPGMPLATRQVIRSSAGPYNRRAFFQNEAPMEIRENRKRQHGQIHQHERYSQPKRNRFS</sequence>
<protein>
    <recommendedName>
        <fullName evidence="7">NACHT domain-containing protein</fullName>
    </recommendedName>
</protein>
<evidence type="ECO:0000256" key="2">
    <source>
        <dbReference type="SAM" id="MobiDB-lite"/>
    </source>
</evidence>
<dbReference type="Gene3D" id="1.25.40.20">
    <property type="entry name" value="Ankyrin repeat-containing domain"/>
    <property type="match status" value="1"/>
</dbReference>
<dbReference type="Pfam" id="PF25053">
    <property type="entry name" value="DUF7791"/>
    <property type="match status" value="1"/>
</dbReference>
<dbReference type="OrthoDB" id="443402at2759"/>
<dbReference type="PANTHER" id="PTHR10039:SF5">
    <property type="entry name" value="NACHT DOMAIN-CONTAINING PROTEIN"/>
    <property type="match status" value="1"/>
</dbReference>
<dbReference type="SUPFAM" id="SSF52540">
    <property type="entry name" value="P-loop containing nucleoside triphosphate hydrolases"/>
    <property type="match status" value="1"/>
</dbReference>
<organism evidence="5 6">
    <name type="scientific">Bimuria novae-zelandiae CBS 107.79</name>
    <dbReference type="NCBI Taxonomy" id="1447943"/>
    <lineage>
        <taxon>Eukaryota</taxon>
        <taxon>Fungi</taxon>
        <taxon>Dikarya</taxon>
        <taxon>Ascomycota</taxon>
        <taxon>Pezizomycotina</taxon>
        <taxon>Dothideomycetes</taxon>
        <taxon>Pleosporomycetidae</taxon>
        <taxon>Pleosporales</taxon>
        <taxon>Massarineae</taxon>
        <taxon>Didymosphaeriaceae</taxon>
        <taxon>Bimuria</taxon>
    </lineage>
</organism>
<keyword evidence="1" id="KW-0677">Repeat</keyword>
<dbReference type="EMBL" id="ML976678">
    <property type="protein sequence ID" value="KAF1973804.1"/>
    <property type="molecule type" value="Genomic_DNA"/>
</dbReference>
<feature type="domain" description="Nephrocystin 3-like N-terminal" evidence="3">
    <location>
        <begin position="261"/>
        <end position="429"/>
    </location>
</feature>
<feature type="region of interest" description="Disordered" evidence="2">
    <location>
        <begin position="1109"/>
        <end position="1132"/>
    </location>
</feature>
<accession>A0A6A5V9J9</accession>
<evidence type="ECO:0000313" key="5">
    <source>
        <dbReference type="EMBL" id="KAF1973804.1"/>
    </source>
</evidence>
<keyword evidence="6" id="KW-1185">Reference proteome</keyword>
<dbReference type="InterPro" id="IPR056693">
    <property type="entry name" value="DUF7791"/>
</dbReference>
<evidence type="ECO:0000259" key="4">
    <source>
        <dbReference type="Pfam" id="PF25053"/>
    </source>
</evidence>
<evidence type="ECO:0000256" key="1">
    <source>
        <dbReference type="ARBA" id="ARBA00022737"/>
    </source>
</evidence>
<name>A0A6A5V9J9_9PLEO</name>
<dbReference type="Gene3D" id="3.40.50.300">
    <property type="entry name" value="P-loop containing nucleotide triphosphate hydrolases"/>
    <property type="match status" value="1"/>
</dbReference>
<feature type="domain" description="DUF7791" evidence="4">
    <location>
        <begin position="537"/>
        <end position="670"/>
    </location>
</feature>
<evidence type="ECO:0000259" key="3">
    <source>
        <dbReference type="Pfam" id="PF24883"/>
    </source>
</evidence>
<dbReference type="PANTHER" id="PTHR10039">
    <property type="entry name" value="AMELOGENIN"/>
    <property type="match status" value="1"/>
</dbReference>
<proteinExistence type="predicted"/>
<evidence type="ECO:0008006" key="7">
    <source>
        <dbReference type="Google" id="ProtNLM"/>
    </source>
</evidence>
<dbReference type="InterPro" id="IPR027417">
    <property type="entry name" value="P-loop_NTPase"/>
</dbReference>
<dbReference type="Pfam" id="PF24883">
    <property type="entry name" value="NPHP3_N"/>
    <property type="match status" value="1"/>
</dbReference>
<reference evidence="5" key="1">
    <citation type="journal article" date="2020" name="Stud. Mycol.">
        <title>101 Dothideomycetes genomes: a test case for predicting lifestyles and emergence of pathogens.</title>
        <authorList>
            <person name="Haridas S."/>
            <person name="Albert R."/>
            <person name="Binder M."/>
            <person name="Bloem J."/>
            <person name="Labutti K."/>
            <person name="Salamov A."/>
            <person name="Andreopoulos B."/>
            <person name="Baker S."/>
            <person name="Barry K."/>
            <person name="Bills G."/>
            <person name="Bluhm B."/>
            <person name="Cannon C."/>
            <person name="Castanera R."/>
            <person name="Culley D."/>
            <person name="Daum C."/>
            <person name="Ezra D."/>
            <person name="Gonzalez J."/>
            <person name="Henrissat B."/>
            <person name="Kuo A."/>
            <person name="Liang C."/>
            <person name="Lipzen A."/>
            <person name="Lutzoni F."/>
            <person name="Magnuson J."/>
            <person name="Mondo S."/>
            <person name="Nolan M."/>
            <person name="Ohm R."/>
            <person name="Pangilinan J."/>
            <person name="Park H.-J."/>
            <person name="Ramirez L."/>
            <person name="Alfaro M."/>
            <person name="Sun H."/>
            <person name="Tritt A."/>
            <person name="Yoshinaga Y."/>
            <person name="Zwiers L.-H."/>
            <person name="Turgeon B."/>
            <person name="Goodwin S."/>
            <person name="Spatafora J."/>
            <person name="Crous P."/>
            <person name="Grigoriev I."/>
        </authorList>
    </citation>
    <scope>NUCLEOTIDE SEQUENCE</scope>
    <source>
        <strain evidence="5">CBS 107.79</strain>
    </source>
</reference>
<dbReference type="InterPro" id="IPR036770">
    <property type="entry name" value="Ankyrin_rpt-contain_sf"/>
</dbReference>